<dbReference type="GO" id="GO:0015421">
    <property type="term" value="F:ABC-type oligopeptide transporter activity"/>
    <property type="evidence" value="ECO:0007669"/>
    <property type="project" value="TreeGrafter"/>
</dbReference>
<dbReference type="PROSITE" id="PS50893">
    <property type="entry name" value="ABC_TRANSPORTER_2"/>
    <property type="match status" value="1"/>
</dbReference>
<dbReference type="Gene3D" id="3.40.50.300">
    <property type="entry name" value="P-loop containing nucleotide triphosphate hydrolases"/>
    <property type="match status" value="1"/>
</dbReference>
<dbReference type="SMART" id="SM00382">
    <property type="entry name" value="AAA"/>
    <property type="match status" value="1"/>
</dbReference>
<dbReference type="Proteomes" id="UP001175228">
    <property type="component" value="Unassembled WGS sequence"/>
</dbReference>
<dbReference type="GO" id="GO:0005524">
    <property type="term" value="F:ATP binding"/>
    <property type="evidence" value="ECO:0007669"/>
    <property type="project" value="UniProtKB-KW"/>
</dbReference>
<keyword evidence="4" id="KW-0378">Hydrolase</keyword>
<dbReference type="PANTHER" id="PTHR43394:SF1">
    <property type="entry name" value="ATP-BINDING CASSETTE SUB-FAMILY B MEMBER 10, MITOCHONDRIAL"/>
    <property type="match status" value="1"/>
</dbReference>
<evidence type="ECO:0000256" key="2">
    <source>
        <dbReference type="ARBA" id="ARBA00022840"/>
    </source>
</evidence>
<feature type="domain" description="ABC transporter" evidence="3">
    <location>
        <begin position="428"/>
        <end position="699"/>
    </location>
</feature>
<evidence type="ECO:0000313" key="5">
    <source>
        <dbReference type="Proteomes" id="UP001175228"/>
    </source>
</evidence>
<comment type="caution">
    <text evidence="4">The sequence shown here is derived from an EMBL/GenBank/DDBJ whole genome shotgun (WGS) entry which is preliminary data.</text>
</comment>
<dbReference type="InterPro" id="IPR027417">
    <property type="entry name" value="P-loop_NTPase"/>
</dbReference>
<evidence type="ECO:0000256" key="1">
    <source>
        <dbReference type="ARBA" id="ARBA00022741"/>
    </source>
</evidence>
<organism evidence="4 5">
    <name type="scientific">Armillaria luteobubalina</name>
    <dbReference type="NCBI Taxonomy" id="153913"/>
    <lineage>
        <taxon>Eukaryota</taxon>
        <taxon>Fungi</taxon>
        <taxon>Dikarya</taxon>
        <taxon>Basidiomycota</taxon>
        <taxon>Agaricomycotina</taxon>
        <taxon>Agaricomycetes</taxon>
        <taxon>Agaricomycetidae</taxon>
        <taxon>Agaricales</taxon>
        <taxon>Marasmiineae</taxon>
        <taxon>Physalacriaceae</taxon>
        <taxon>Armillaria</taxon>
    </lineage>
</organism>
<evidence type="ECO:0000259" key="3">
    <source>
        <dbReference type="PROSITE" id="PS50893"/>
    </source>
</evidence>
<dbReference type="EMBL" id="JAUEPU010000028">
    <property type="protein sequence ID" value="KAK0492762.1"/>
    <property type="molecule type" value="Genomic_DNA"/>
</dbReference>
<dbReference type="AlphaFoldDB" id="A0AA39UK67"/>
<dbReference type="InterPro" id="IPR003593">
    <property type="entry name" value="AAA+_ATPase"/>
</dbReference>
<dbReference type="PANTHER" id="PTHR43394">
    <property type="entry name" value="ATP-DEPENDENT PERMEASE MDL1, MITOCHONDRIAL"/>
    <property type="match status" value="1"/>
</dbReference>
<proteinExistence type="predicted"/>
<gene>
    <name evidence="4" type="ORF">EDD18DRAFT_453508</name>
</gene>
<dbReference type="SUPFAM" id="SSF52540">
    <property type="entry name" value="P-loop containing nucleoside triphosphate hydrolases"/>
    <property type="match status" value="1"/>
</dbReference>
<keyword evidence="1" id="KW-0547">Nucleotide-binding</keyword>
<sequence length="707" mass="78688">MLLFWDFLGVFPNLRFHPWTFNASLKSFSSSLLSPIIRTKQNQPSPVQVETIQLGIWKVVMAKSPMNPLDISKRWNRVASSVPFLKRLAIDVYTLDPCLSVLYVLTRIWWGVESAVSLYLSSRLLKAIEACLLEGKPNTGAILNALLVRVVALIATTTMRWAIEHIVPPLKSKVDNHFELYLMQAQLLTDVPTSQEPGPRISAISMWRSFSGIVSFASEVAGTAGKLALIVESSRSSGSPLFAAMCIAKPLIFSFSSEPFYTLPCVVYTDNEYRQRMQSLRGMSSMKYQSEIISGDLVNYIIGEYKKALSSIGYLSQEEVAMQYARRSSSPMRTIFYQLLGDFPLVYFSAAAILDPTRFSMSSIAVMQQTSQNLEWTIDSILLKISYFHEQCQTLRNIYEAGEVKNLVRDGSTRYPRSAEEKNKGMSFEIRNLSFSYPGSQNIKPAVSNISLSIKPGQLVVIVGGNGSGKSTIIKLLTRLYDPASPPESILVDGLPLSHYLMSDLRQAMATLTQDHTIFPLSLGENIALGCVQYVSNDSMVDRAAEMGGAKELLDKLEKGKDTVLPSRHDAMGSNLPDEEDHPLHILLKRLQKSIELSGGEKQRVVAARTFMRFESGTVKFVAVDEPSSALDAEGEELLFSNLLQAREGKTMIFVTHRFGRLTKHADLIVCMKDGAIAEVGTHTNLMEIDGEYAKLYNIQARAFKDT</sequence>
<evidence type="ECO:0000313" key="4">
    <source>
        <dbReference type="EMBL" id="KAK0492762.1"/>
    </source>
</evidence>
<dbReference type="InterPro" id="IPR003439">
    <property type="entry name" value="ABC_transporter-like_ATP-bd"/>
</dbReference>
<protein>
    <submittedName>
        <fullName evidence="4">P-loop containing nucleoside triphosphate hydrolase protein</fullName>
    </submittedName>
</protein>
<dbReference type="Pfam" id="PF00005">
    <property type="entry name" value="ABC_tran"/>
    <property type="match status" value="1"/>
</dbReference>
<name>A0AA39UK67_9AGAR</name>
<keyword evidence="5" id="KW-1185">Reference proteome</keyword>
<accession>A0AA39UK67</accession>
<dbReference type="GO" id="GO:0016887">
    <property type="term" value="F:ATP hydrolysis activity"/>
    <property type="evidence" value="ECO:0007669"/>
    <property type="project" value="InterPro"/>
</dbReference>
<reference evidence="4" key="1">
    <citation type="submission" date="2023-06" db="EMBL/GenBank/DDBJ databases">
        <authorList>
            <consortium name="Lawrence Berkeley National Laboratory"/>
            <person name="Ahrendt S."/>
            <person name="Sahu N."/>
            <person name="Indic B."/>
            <person name="Wong-Bajracharya J."/>
            <person name="Merenyi Z."/>
            <person name="Ke H.-M."/>
            <person name="Monk M."/>
            <person name="Kocsube S."/>
            <person name="Drula E."/>
            <person name="Lipzen A."/>
            <person name="Balint B."/>
            <person name="Henrissat B."/>
            <person name="Andreopoulos B."/>
            <person name="Martin F.M."/>
            <person name="Harder C.B."/>
            <person name="Rigling D."/>
            <person name="Ford K.L."/>
            <person name="Foster G.D."/>
            <person name="Pangilinan J."/>
            <person name="Papanicolaou A."/>
            <person name="Barry K."/>
            <person name="LaButti K."/>
            <person name="Viragh M."/>
            <person name="Koriabine M."/>
            <person name="Yan M."/>
            <person name="Riley R."/>
            <person name="Champramary S."/>
            <person name="Plett K.L."/>
            <person name="Tsai I.J."/>
            <person name="Slot J."/>
            <person name="Sipos G."/>
            <person name="Plett J."/>
            <person name="Nagy L.G."/>
            <person name="Grigoriev I.V."/>
        </authorList>
    </citation>
    <scope>NUCLEOTIDE SEQUENCE</scope>
    <source>
        <strain evidence="4">HWK02</strain>
    </source>
</reference>
<keyword evidence="2" id="KW-0067">ATP-binding</keyword>
<dbReference type="InterPro" id="IPR039421">
    <property type="entry name" value="Type_1_exporter"/>
</dbReference>